<keyword evidence="4" id="KW-1185">Reference proteome</keyword>
<dbReference type="InterPro" id="IPR051481">
    <property type="entry name" value="BTB-POZ/Galectin-3-binding"/>
</dbReference>
<dbReference type="EMBL" id="QKYT01000146">
    <property type="protein sequence ID" value="RIA91643.1"/>
    <property type="molecule type" value="Genomic_DNA"/>
</dbReference>
<accession>A0A397T0D1</accession>
<name>A0A397T0D1_9GLOM</name>
<evidence type="ECO:0000313" key="3">
    <source>
        <dbReference type="EMBL" id="RIA91643.1"/>
    </source>
</evidence>
<evidence type="ECO:0000259" key="1">
    <source>
        <dbReference type="PROSITE" id="PS50097"/>
    </source>
</evidence>
<dbReference type="PANTHER" id="PTHR24410:SF23">
    <property type="entry name" value="BTB DOMAIN-CONTAINING PROTEIN-RELATED"/>
    <property type="match status" value="1"/>
</dbReference>
<comment type="caution">
    <text evidence="3">The sequence shown here is derived from an EMBL/GenBank/DDBJ whole genome shotgun (WGS) entry which is preliminary data.</text>
</comment>
<feature type="domain" description="TLDc" evidence="2">
    <location>
        <begin position="287"/>
        <end position="467"/>
    </location>
</feature>
<organism evidence="3 4">
    <name type="scientific">Glomus cerebriforme</name>
    <dbReference type="NCBI Taxonomy" id="658196"/>
    <lineage>
        <taxon>Eukaryota</taxon>
        <taxon>Fungi</taxon>
        <taxon>Fungi incertae sedis</taxon>
        <taxon>Mucoromycota</taxon>
        <taxon>Glomeromycotina</taxon>
        <taxon>Glomeromycetes</taxon>
        <taxon>Glomerales</taxon>
        <taxon>Glomeraceae</taxon>
        <taxon>Glomus</taxon>
    </lineage>
</organism>
<proteinExistence type="predicted"/>
<dbReference type="Pfam" id="PF07534">
    <property type="entry name" value="TLD"/>
    <property type="match status" value="1"/>
</dbReference>
<feature type="domain" description="BTB" evidence="1">
    <location>
        <begin position="23"/>
        <end position="93"/>
    </location>
</feature>
<sequence>MTSNFHSRLSKDLSSILKDADDYNVIIKVGKYQNTKEFRAHSVILRARSPYFKNDDWITKENNLITFNKPNIIPTVFDMVLKYIYTGELDLAKQSGEDILGLLIASHELLIEELFEHVQDHLIEKQTKWVEKNIVFVLNSVFKLEGCEKLRDYCLESICNDLKSFITSNAFTLLDKDVLFNLFKREDFQIEEIIAWDSLIKWGIKQIPELENKDDQKEWTDENYEELKNTLNEFIPLINFLDITSEDFYHKIQPYKTIIPNDIFDEIMTYYLVEQPKTYSFIQIESKIIKPKLANIISNWIDKKNPKLIRTEKKDPLYKFNLIYRGSRDGIDNDSFKNNCKGHYSSLVLIKVQQSNKIFGGYSSIGLKSIGDDFLIDSLGFQWYNSSDNFIFSFEDDQDMRNMKISRVLNNSKAILEYNTTGFNFGWDSLYMEGKNLCIYNWRGDYENNLQVGATYTIEEIETFIVTINQ</sequence>
<evidence type="ECO:0000313" key="4">
    <source>
        <dbReference type="Proteomes" id="UP000265703"/>
    </source>
</evidence>
<dbReference type="PANTHER" id="PTHR24410">
    <property type="entry name" value="HL07962P-RELATED"/>
    <property type="match status" value="1"/>
</dbReference>
<dbReference type="InterPro" id="IPR000210">
    <property type="entry name" value="BTB/POZ_dom"/>
</dbReference>
<dbReference type="OrthoDB" id="2342855at2759"/>
<reference evidence="3 4" key="1">
    <citation type="submission" date="2018-06" db="EMBL/GenBank/DDBJ databases">
        <title>Comparative genomics reveals the genomic features of Rhizophagus irregularis, R. cerebriforme, R. diaphanum and Gigaspora rosea, and their symbiotic lifestyle signature.</title>
        <authorList>
            <person name="Morin E."/>
            <person name="San Clemente H."/>
            <person name="Chen E.C.H."/>
            <person name="De La Providencia I."/>
            <person name="Hainaut M."/>
            <person name="Kuo A."/>
            <person name="Kohler A."/>
            <person name="Murat C."/>
            <person name="Tang N."/>
            <person name="Roy S."/>
            <person name="Loubradou J."/>
            <person name="Henrissat B."/>
            <person name="Grigoriev I.V."/>
            <person name="Corradi N."/>
            <person name="Roux C."/>
            <person name="Martin F.M."/>
        </authorList>
    </citation>
    <scope>NUCLEOTIDE SEQUENCE [LARGE SCALE GENOMIC DNA]</scope>
    <source>
        <strain evidence="3 4">DAOM 227022</strain>
    </source>
</reference>
<dbReference type="SMART" id="SM00225">
    <property type="entry name" value="BTB"/>
    <property type="match status" value="1"/>
</dbReference>
<dbReference type="CDD" id="cd18186">
    <property type="entry name" value="BTB_POZ_ZBTB_KLHL-like"/>
    <property type="match status" value="1"/>
</dbReference>
<gene>
    <name evidence="3" type="ORF">C1645_821730</name>
</gene>
<dbReference type="PROSITE" id="PS50097">
    <property type="entry name" value="BTB"/>
    <property type="match status" value="1"/>
</dbReference>
<protein>
    <recommendedName>
        <fullName evidence="5">BTB/POZ domain-containing protein</fullName>
    </recommendedName>
</protein>
<dbReference type="InterPro" id="IPR006571">
    <property type="entry name" value="TLDc_dom"/>
</dbReference>
<evidence type="ECO:0000259" key="2">
    <source>
        <dbReference type="PROSITE" id="PS51886"/>
    </source>
</evidence>
<dbReference type="SUPFAM" id="SSF54695">
    <property type="entry name" value="POZ domain"/>
    <property type="match status" value="1"/>
</dbReference>
<dbReference type="Gene3D" id="1.25.40.420">
    <property type="match status" value="1"/>
</dbReference>
<dbReference type="Pfam" id="PF00651">
    <property type="entry name" value="BTB"/>
    <property type="match status" value="1"/>
</dbReference>
<dbReference type="AlphaFoldDB" id="A0A397T0D1"/>
<evidence type="ECO:0008006" key="5">
    <source>
        <dbReference type="Google" id="ProtNLM"/>
    </source>
</evidence>
<dbReference type="InterPro" id="IPR011333">
    <property type="entry name" value="SKP1/BTB/POZ_sf"/>
</dbReference>
<dbReference type="Proteomes" id="UP000265703">
    <property type="component" value="Unassembled WGS sequence"/>
</dbReference>
<dbReference type="Gene3D" id="3.30.710.10">
    <property type="entry name" value="Potassium Channel Kv1.1, Chain A"/>
    <property type="match status" value="1"/>
</dbReference>
<dbReference type="PROSITE" id="PS51886">
    <property type="entry name" value="TLDC"/>
    <property type="match status" value="1"/>
</dbReference>